<proteinExistence type="predicted"/>
<dbReference type="Proteomes" id="UP000567179">
    <property type="component" value="Unassembled WGS sequence"/>
</dbReference>
<evidence type="ECO:0000313" key="3">
    <source>
        <dbReference type="Proteomes" id="UP000567179"/>
    </source>
</evidence>
<dbReference type="AlphaFoldDB" id="A0A8H5BL64"/>
<keyword evidence="3" id="KW-1185">Reference proteome</keyword>
<protein>
    <submittedName>
        <fullName evidence="2">Uncharacterized protein</fullName>
    </submittedName>
</protein>
<reference evidence="2 3" key="1">
    <citation type="journal article" date="2020" name="ISME J.">
        <title>Uncovering the hidden diversity of litter-decomposition mechanisms in mushroom-forming fungi.</title>
        <authorList>
            <person name="Floudas D."/>
            <person name="Bentzer J."/>
            <person name="Ahren D."/>
            <person name="Johansson T."/>
            <person name="Persson P."/>
            <person name="Tunlid A."/>
        </authorList>
    </citation>
    <scope>NUCLEOTIDE SEQUENCE [LARGE SCALE GENOMIC DNA]</scope>
    <source>
        <strain evidence="2 3">CBS 101986</strain>
    </source>
</reference>
<organism evidence="2 3">
    <name type="scientific">Psilocybe cf. subviscida</name>
    <dbReference type="NCBI Taxonomy" id="2480587"/>
    <lineage>
        <taxon>Eukaryota</taxon>
        <taxon>Fungi</taxon>
        <taxon>Dikarya</taxon>
        <taxon>Basidiomycota</taxon>
        <taxon>Agaricomycotina</taxon>
        <taxon>Agaricomycetes</taxon>
        <taxon>Agaricomycetidae</taxon>
        <taxon>Agaricales</taxon>
        <taxon>Agaricineae</taxon>
        <taxon>Strophariaceae</taxon>
        <taxon>Psilocybe</taxon>
    </lineage>
</organism>
<accession>A0A8H5BL64</accession>
<gene>
    <name evidence="2" type="ORF">D9619_011118</name>
</gene>
<comment type="caution">
    <text evidence="2">The sequence shown here is derived from an EMBL/GenBank/DDBJ whole genome shotgun (WGS) entry which is preliminary data.</text>
</comment>
<dbReference type="EMBL" id="JAACJJ010000016">
    <property type="protein sequence ID" value="KAF5324157.1"/>
    <property type="molecule type" value="Genomic_DNA"/>
</dbReference>
<evidence type="ECO:0000313" key="2">
    <source>
        <dbReference type="EMBL" id="KAF5324157.1"/>
    </source>
</evidence>
<feature type="region of interest" description="Disordered" evidence="1">
    <location>
        <begin position="16"/>
        <end position="36"/>
    </location>
</feature>
<name>A0A8H5BL64_9AGAR</name>
<evidence type="ECO:0000256" key="1">
    <source>
        <dbReference type="SAM" id="MobiDB-lite"/>
    </source>
</evidence>
<sequence length="64" mass="6943">MATVTFVDTTFNTPTTRQHNARETVGGAAKDHAVSSRIPADDRRLWDCEGGSGLKGRRDGVHDC</sequence>